<dbReference type="EMBL" id="JACIJE010000003">
    <property type="protein sequence ID" value="MBB5689326.1"/>
    <property type="molecule type" value="Genomic_DNA"/>
</dbReference>
<dbReference type="PANTHER" id="PTHR43685:SF2">
    <property type="entry name" value="GLYCOSYLTRANSFERASE 2-LIKE DOMAIN-CONTAINING PROTEIN"/>
    <property type="match status" value="1"/>
</dbReference>
<dbReference type="SUPFAM" id="SSF53448">
    <property type="entry name" value="Nucleotide-diphospho-sugar transferases"/>
    <property type="match status" value="1"/>
</dbReference>
<evidence type="ECO:0000313" key="3">
    <source>
        <dbReference type="EMBL" id="MBB5689326.1"/>
    </source>
</evidence>
<feature type="domain" description="Glycosyltransferase 2-like" evidence="2">
    <location>
        <begin position="389"/>
        <end position="555"/>
    </location>
</feature>
<accession>A0A840XN41</accession>
<evidence type="ECO:0000259" key="2">
    <source>
        <dbReference type="Pfam" id="PF00535"/>
    </source>
</evidence>
<gene>
    <name evidence="3" type="ORF">FHS88_001451</name>
</gene>
<feature type="coiled-coil region" evidence="1">
    <location>
        <begin position="640"/>
        <end position="695"/>
    </location>
</feature>
<dbReference type="AlphaFoldDB" id="A0A840XN41"/>
<organism evidence="3 4">
    <name type="scientific">Neoroseomonas alkaliterrae</name>
    <dbReference type="NCBI Taxonomy" id="1452450"/>
    <lineage>
        <taxon>Bacteria</taxon>
        <taxon>Pseudomonadati</taxon>
        <taxon>Pseudomonadota</taxon>
        <taxon>Alphaproteobacteria</taxon>
        <taxon>Acetobacterales</taxon>
        <taxon>Acetobacteraceae</taxon>
        <taxon>Neoroseomonas</taxon>
    </lineage>
</organism>
<dbReference type="InterPro" id="IPR029044">
    <property type="entry name" value="Nucleotide-diphossugar_trans"/>
</dbReference>
<dbReference type="Gene3D" id="3.90.550.10">
    <property type="entry name" value="Spore Coat Polysaccharide Biosynthesis Protein SpsA, Chain A"/>
    <property type="match status" value="1"/>
</dbReference>
<reference evidence="3 4" key="1">
    <citation type="submission" date="2020-08" db="EMBL/GenBank/DDBJ databases">
        <title>Genomic Encyclopedia of Type Strains, Phase IV (KMG-IV): sequencing the most valuable type-strain genomes for metagenomic binning, comparative biology and taxonomic classification.</title>
        <authorList>
            <person name="Goeker M."/>
        </authorList>
    </citation>
    <scope>NUCLEOTIDE SEQUENCE [LARGE SCALE GENOMIC DNA]</scope>
    <source>
        <strain evidence="3 4">DSM 25895</strain>
    </source>
</reference>
<keyword evidence="4" id="KW-1185">Reference proteome</keyword>
<dbReference type="PANTHER" id="PTHR43685">
    <property type="entry name" value="GLYCOSYLTRANSFERASE"/>
    <property type="match status" value="1"/>
</dbReference>
<dbReference type="GO" id="GO:0044010">
    <property type="term" value="P:single-species biofilm formation"/>
    <property type="evidence" value="ECO:0007669"/>
    <property type="project" value="TreeGrafter"/>
</dbReference>
<dbReference type="InterPro" id="IPR001173">
    <property type="entry name" value="Glyco_trans_2-like"/>
</dbReference>
<dbReference type="Proteomes" id="UP000562254">
    <property type="component" value="Unassembled WGS sequence"/>
</dbReference>
<name>A0A840XN41_9PROT</name>
<dbReference type="Gene3D" id="3.40.50.2000">
    <property type="entry name" value="Glycogen Phosphorylase B"/>
    <property type="match status" value="1"/>
</dbReference>
<evidence type="ECO:0000256" key="1">
    <source>
        <dbReference type="SAM" id="Coils"/>
    </source>
</evidence>
<dbReference type="Pfam" id="PF00535">
    <property type="entry name" value="Glycos_transf_2"/>
    <property type="match status" value="1"/>
</dbReference>
<sequence>MLSTTVCLISPGDAADPVTHHALLRIGRVLADAGRDVSIAVAGGSDRAAGPSDPAVPVNPIPPISGFQASEAVLRSLAVLRHLRERPAGLVIAPESGGMAFHVALARRLGLAFQGTRLLMLCLGPRAMRAALDGRLPAGREDLALDHLERCSVAWADAAVSPCGTVFDWMEGEGWTMPECRSVLPPPFPEPEAGGVAPEPGKEILFVGDLRRADGLPLFVQALQRLAPERLGGWRVTLLGERGRDAWSWDPSAWLAQAMPAGLPWCIEARPDAGGLAARLSRPGAVVVLPACGPVPEAARICLAHGIPFIGLDLPALRALVPEERRAALAAPNPGALAAAIAAALREPTVPCPRQAAAFAAAGAWRDLIAGIPGPAGAAERRAAGSALSVVLVHRNRPALLAQALDGLRGQTLEGFEVVLVDDGSDQPDALAALDRLEPDFAGRGWRILRGPNRGLGGARNAGWRAARGRFVLFHDDDNIALPRQLETLLAAACHSGAAVLTSFFETFTGEEPDGDAGGPSRGVLAMLGGALSLGLFENCFGDAHALVRRDVLEALGGFSEHVGLGHEDWEFFARAAIAGHEILAVPEVLFRYRIAQDSMIRARPDVEPDYRRNLSAYEALVPEPVRAALQLGFADTHRLAAAADRLASVEATRHQAEAAAAAARGETAALLERLERTRRERDAAEAELLRIAAEARAMAGAVATSASFRALGRLRRLLGRPATDPPADLQPAGEEVARLLRLLDSAGWDATGPLRLLGRLLGRR</sequence>
<proteinExistence type="predicted"/>
<protein>
    <recommendedName>
        <fullName evidence="2">Glycosyltransferase 2-like domain-containing protein</fullName>
    </recommendedName>
</protein>
<dbReference type="InterPro" id="IPR050834">
    <property type="entry name" value="Glycosyltransf_2"/>
</dbReference>
<dbReference type="CDD" id="cd00761">
    <property type="entry name" value="Glyco_tranf_GTA_type"/>
    <property type="match status" value="1"/>
</dbReference>
<comment type="caution">
    <text evidence="3">The sequence shown here is derived from an EMBL/GenBank/DDBJ whole genome shotgun (WGS) entry which is preliminary data.</text>
</comment>
<keyword evidence="1" id="KW-0175">Coiled coil</keyword>
<dbReference type="SUPFAM" id="SSF53756">
    <property type="entry name" value="UDP-Glycosyltransferase/glycogen phosphorylase"/>
    <property type="match status" value="1"/>
</dbReference>
<evidence type="ECO:0000313" key="4">
    <source>
        <dbReference type="Proteomes" id="UP000562254"/>
    </source>
</evidence>
<dbReference type="RefSeq" id="WP_184483012.1">
    <property type="nucleotide sequence ID" value="NZ_JAAEDJ010000251.1"/>
</dbReference>